<feature type="region of interest" description="Disordered" evidence="5">
    <location>
        <begin position="44"/>
        <end position="70"/>
    </location>
</feature>
<dbReference type="EMBL" id="BLJN01000003">
    <property type="protein sequence ID" value="GFE81153.1"/>
    <property type="molecule type" value="Genomic_DNA"/>
</dbReference>
<keyword evidence="2" id="KW-0238">DNA-binding</keyword>
<keyword evidence="3" id="KW-0804">Transcription</keyword>
<dbReference type="Gene3D" id="1.20.120.530">
    <property type="entry name" value="GntR ligand-binding domain-like"/>
    <property type="match status" value="1"/>
</dbReference>
<dbReference type="GO" id="GO:0003677">
    <property type="term" value="F:DNA binding"/>
    <property type="evidence" value="ECO:0007669"/>
    <property type="project" value="UniProtKB-KW"/>
</dbReference>
<evidence type="ECO:0000313" key="8">
    <source>
        <dbReference type="Proteomes" id="UP000445000"/>
    </source>
</evidence>
<dbReference type="InterPro" id="IPR036390">
    <property type="entry name" value="WH_DNA-bd_sf"/>
</dbReference>
<evidence type="ECO:0000256" key="5">
    <source>
        <dbReference type="SAM" id="MobiDB-lite"/>
    </source>
</evidence>
<keyword evidence="8" id="KW-1185">Reference proteome</keyword>
<dbReference type="PANTHER" id="PTHR43537:SF44">
    <property type="entry name" value="GNTR FAMILY REGULATORY PROTEIN"/>
    <property type="match status" value="1"/>
</dbReference>
<evidence type="ECO:0000256" key="1">
    <source>
        <dbReference type="ARBA" id="ARBA00023015"/>
    </source>
</evidence>
<keyword evidence="1" id="KW-0805">Transcription regulation</keyword>
<evidence type="ECO:0000313" key="7">
    <source>
        <dbReference type="EMBL" id="GFE81153.1"/>
    </source>
</evidence>
<dbReference type="InterPro" id="IPR008920">
    <property type="entry name" value="TF_FadR/GntR_C"/>
</dbReference>
<dbReference type="Pfam" id="PF07729">
    <property type="entry name" value="FCD"/>
    <property type="match status" value="1"/>
</dbReference>
<dbReference type="Gene3D" id="1.10.10.10">
    <property type="entry name" value="Winged helix-like DNA-binding domain superfamily/Winged helix DNA-binding domain"/>
    <property type="match status" value="1"/>
</dbReference>
<evidence type="ECO:0000256" key="3">
    <source>
        <dbReference type="ARBA" id="ARBA00023163"/>
    </source>
</evidence>
<dbReference type="PANTHER" id="PTHR43537">
    <property type="entry name" value="TRANSCRIPTIONAL REGULATOR, GNTR FAMILY"/>
    <property type="match status" value="1"/>
</dbReference>
<dbReference type="GO" id="GO:0003700">
    <property type="term" value="F:DNA-binding transcription factor activity"/>
    <property type="evidence" value="ECO:0007669"/>
    <property type="project" value="InterPro"/>
</dbReference>
<name>A0A829YDY2_9GAMM</name>
<dbReference type="SUPFAM" id="SSF48008">
    <property type="entry name" value="GntR ligand-binding domain-like"/>
    <property type="match status" value="1"/>
</dbReference>
<dbReference type="InterPro" id="IPR000524">
    <property type="entry name" value="Tscrpt_reg_HTH_GntR"/>
</dbReference>
<dbReference type="PROSITE" id="PS50949">
    <property type="entry name" value="HTH_GNTR"/>
    <property type="match status" value="1"/>
</dbReference>
<dbReference type="CDD" id="cd07377">
    <property type="entry name" value="WHTH_GntR"/>
    <property type="match status" value="1"/>
</dbReference>
<dbReference type="InterPro" id="IPR011711">
    <property type="entry name" value="GntR_C"/>
</dbReference>
<dbReference type="Proteomes" id="UP000445000">
    <property type="component" value="Unassembled WGS sequence"/>
</dbReference>
<dbReference type="SUPFAM" id="SSF46785">
    <property type="entry name" value="Winged helix' DNA-binding domain"/>
    <property type="match status" value="1"/>
</dbReference>
<keyword evidence="4" id="KW-0175">Coiled coil</keyword>
<reference evidence="8" key="1">
    <citation type="submission" date="2020-01" db="EMBL/GenBank/DDBJ databases">
        <title>'Steroidobacter agaridevorans' sp. nov., agar-degrading bacteria isolated from rhizosphere soils.</title>
        <authorList>
            <person name="Ikenaga M."/>
            <person name="Kataoka M."/>
            <person name="Murouchi A."/>
            <person name="Katsuragi S."/>
            <person name="Sakai M."/>
        </authorList>
    </citation>
    <scope>NUCLEOTIDE SEQUENCE [LARGE SCALE GENOMIC DNA]</scope>
    <source>
        <strain evidence="8">YU21-B</strain>
    </source>
</reference>
<sequence length="314" mass="34212">MPRHFADWPGADAIGAGDPVQIVADPAKSARGVRKLLSYDAARRAKYPQASRGKSSMSSKKSSAARANARARRKSLRLHGTIARDLGVLIVSGRYKPGDILNGEIDASDRLQVSRTAYREAVRILAAKGLVESRPKVGTRVSPQARWHMLDPDVLSWIFEFEPDDNLLANLFELRKIVEPEAAALAALRRTNEELEAMEKALQGMAAHTLASEAGRLADQEFHSAMLRASGNAFIVSLTSGVGAAVSWTTIFKQRHNPLRRDPIPDHQKVYEAVKASDPKAAHAAMLNLVELAQLDTTNSRKPKVAKTATSARS</sequence>
<evidence type="ECO:0000256" key="4">
    <source>
        <dbReference type="SAM" id="Coils"/>
    </source>
</evidence>
<evidence type="ECO:0000256" key="2">
    <source>
        <dbReference type="ARBA" id="ARBA00023125"/>
    </source>
</evidence>
<dbReference type="SMART" id="SM00895">
    <property type="entry name" value="FCD"/>
    <property type="match status" value="1"/>
</dbReference>
<organism evidence="7 8">
    <name type="scientific">Steroidobacter agaridevorans</name>
    <dbReference type="NCBI Taxonomy" id="2695856"/>
    <lineage>
        <taxon>Bacteria</taxon>
        <taxon>Pseudomonadati</taxon>
        <taxon>Pseudomonadota</taxon>
        <taxon>Gammaproteobacteria</taxon>
        <taxon>Steroidobacterales</taxon>
        <taxon>Steroidobacteraceae</taxon>
        <taxon>Steroidobacter</taxon>
    </lineage>
</organism>
<feature type="compositionally biased region" description="Low complexity" evidence="5">
    <location>
        <begin position="50"/>
        <end position="68"/>
    </location>
</feature>
<gene>
    <name evidence="7" type="ORF">GCM10011487_31530</name>
</gene>
<dbReference type="Pfam" id="PF00392">
    <property type="entry name" value="GntR"/>
    <property type="match status" value="1"/>
</dbReference>
<evidence type="ECO:0000259" key="6">
    <source>
        <dbReference type="PROSITE" id="PS50949"/>
    </source>
</evidence>
<dbReference type="AlphaFoldDB" id="A0A829YDY2"/>
<feature type="domain" description="HTH gntR-type" evidence="6">
    <location>
        <begin position="76"/>
        <end position="144"/>
    </location>
</feature>
<dbReference type="SMART" id="SM00345">
    <property type="entry name" value="HTH_GNTR"/>
    <property type="match status" value="1"/>
</dbReference>
<protein>
    <recommendedName>
        <fullName evidence="6">HTH gntR-type domain-containing protein</fullName>
    </recommendedName>
</protein>
<comment type="caution">
    <text evidence="7">The sequence shown here is derived from an EMBL/GenBank/DDBJ whole genome shotgun (WGS) entry which is preliminary data.</text>
</comment>
<dbReference type="InterPro" id="IPR036388">
    <property type="entry name" value="WH-like_DNA-bd_sf"/>
</dbReference>
<proteinExistence type="predicted"/>
<feature type="coiled-coil region" evidence="4">
    <location>
        <begin position="181"/>
        <end position="208"/>
    </location>
</feature>
<accession>A0A829YDY2</accession>